<sequence>MKQPVDLRPDHAKIVHEIIARYLPAGVSVRVFGSRAKWTAKPHSDLDLALKGKEPLARSVLGDLAEAFSESDLPFRVDVVDWRTVTPTFQAVIDRDAKALRWPIVTLGEVASEITVGHVGSMANEYVPEGIPFLRSLNIAPYRILSQDLKFISPDFHKRLKKSALKPGDVVIVRTGKPGVCSVIPNWLSDANCSDLVIVRCGSELRPRYLAYWANSLAAHHIGSNLVGAVQQHFNVGAARQMPIFLPLVEEQDRILSVLGTMDDKIELNRRMNETLEGMAQAIFRDWFVDFGPVRRKAAGETDAVAIMGGLTLEPARAAQFAALFPAAFRDDDLPVGWSERPLDSIAEFLNGLALQKHPAKPGEPDLPVIKIAELRNGLSDRTNRAARTLPSKYIIKDGDFIFSWSGSLMAKVWTEGEGALNQHLFKVSSDVYPQWFYALWVQHHMPEFRLIAASKATTMGHIQRMHLTNAATVCPPNSAIEAMSAIMQPLWDQMIHNELENRTLAEARDYLLPRLMSGAVRVARESEAA</sequence>
<dbReference type="SUPFAM" id="SSF81301">
    <property type="entry name" value="Nucleotidyltransferase"/>
    <property type="match status" value="1"/>
</dbReference>
<dbReference type="PANTHER" id="PTHR30408:SF13">
    <property type="entry name" value="TYPE I RESTRICTION ENZYME HINDI SPECIFICITY SUBUNIT"/>
    <property type="match status" value="1"/>
</dbReference>
<dbReference type="Gene3D" id="3.90.220.20">
    <property type="entry name" value="DNA methylase specificity domains"/>
    <property type="match status" value="2"/>
</dbReference>
<dbReference type="Gene3D" id="3.30.460.10">
    <property type="entry name" value="Beta Polymerase, domain 2"/>
    <property type="match status" value="1"/>
</dbReference>
<accession>A0A931HF66</accession>
<dbReference type="InterPro" id="IPR043519">
    <property type="entry name" value="NT_sf"/>
</dbReference>
<dbReference type="EMBL" id="JADZGI010000006">
    <property type="protein sequence ID" value="MBH0115010.1"/>
    <property type="molecule type" value="Genomic_DNA"/>
</dbReference>
<dbReference type="RefSeq" id="WP_197167112.1">
    <property type="nucleotide sequence ID" value="NZ_JADZGI010000006.1"/>
</dbReference>
<feature type="domain" description="Type I restriction modification DNA specificity" evidence="4">
    <location>
        <begin position="102"/>
        <end position="277"/>
    </location>
</feature>
<dbReference type="InterPro" id="IPR044946">
    <property type="entry name" value="Restrct_endonuc_typeI_TRD_sf"/>
</dbReference>
<dbReference type="GO" id="GO:0004519">
    <property type="term" value="F:endonuclease activity"/>
    <property type="evidence" value="ECO:0007669"/>
    <property type="project" value="UniProtKB-KW"/>
</dbReference>
<keyword evidence="6" id="KW-0255">Endonuclease</keyword>
<dbReference type="InterPro" id="IPR041633">
    <property type="entry name" value="Polbeta"/>
</dbReference>
<dbReference type="Pfam" id="PF18765">
    <property type="entry name" value="Polbeta"/>
    <property type="match status" value="1"/>
</dbReference>
<dbReference type="InterPro" id="IPR000055">
    <property type="entry name" value="Restrct_endonuc_typeI_TRD"/>
</dbReference>
<dbReference type="CDD" id="cd05403">
    <property type="entry name" value="NT_KNTase_like"/>
    <property type="match status" value="1"/>
</dbReference>
<evidence type="ECO:0000313" key="7">
    <source>
        <dbReference type="Proteomes" id="UP000617634"/>
    </source>
</evidence>
<protein>
    <submittedName>
        <fullName evidence="6">Restriction endonuclease subunit S</fullName>
    </submittedName>
</protein>
<name>A0A931HF66_9SPHN</name>
<comment type="similarity">
    <text evidence="1">Belongs to the type-I restriction system S methylase family.</text>
</comment>
<feature type="domain" description="Polymerase beta nucleotidyltransferase" evidence="5">
    <location>
        <begin position="29"/>
        <end position="98"/>
    </location>
</feature>
<dbReference type="InterPro" id="IPR052021">
    <property type="entry name" value="Type-I_RS_S_subunit"/>
</dbReference>
<keyword evidence="6" id="KW-0378">Hydrolase</keyword>
<keyword evidence="3" id="KW-0238">DNA-binding</keyword>
<dbReference type="Pfam" id="PF01420">
    <property type="entry name" value="Methylase_S"/>
    <property type="match status" value="2"/>
</dbReference>
<comment type="caution">
    <text evidence="6">The sequence shown here is derived from an EMBL/GenBank/DDBJ whole genome shotgun (WGS) entry which is preliminary data.</text>
</comment>
<dbReference type="GO" id="GO:0003677">
    <property type="term" value="F:DNA binding"/>
    <property type="evidence" value="ECO:0007669"/>
    <property type="project" value="UniProtKB-KW"/>
</dbReference>
<reference evidence="6" key="1">
    <citation type="submission" date="2020-11" db="EMBL/GenBank/DDBJ databases">
        <title>Novosphingobium aureum sp. nov., a marine bacterium isolated from sediment of a salt flat.</title>
        <authorList>
            <person name="Yoo Y."/>
            <person name="Kim J.-J."/>
        </authorList>
    </citation>
    <scope>NUCLEOTIDE SEQUENCE</scope>
    <source>
        <strain evidence="6">YJ-S2-02</strain>
    </source>
</reference>
<dbReference type="AlphaFoldDB" id="A0A931HF66"/>
<feature type="domain" description="Type I restriction modification DNA specificity" evidence="4">
    <location>
        <begin position="335"/>
        <end position="493"/>
    </location>
</feature>
<keyword evidence="7" id="KW-1185">Reference proteome</keyword>
<dbReference type="PANTHER" id="PTHR30408">
    <property type="entry name" value="TYPE-1 RESTRICTION ENZYME ECOKI SPECIFICITY PROTEIN"/>
    <property type="match status" value="1"/>
</dbReference>
<keyword evidence="6" id="KW-0540">Nuclease</keyword>
<evidence type="ECO:0000313" key="6">
    <source>
        <dbReference type="EMBL" id="MBH0115010.1"/>
    </source>
</evidence>
<gene>
    <name evidence="6" type="ORF">I5E68_18855</name>
</gene>
<proteinExistence type="inferred from homology"/>
<dbReference type="GO" id="GO:0009307">
    <property type="term" value="P:DNA restriction-modification system"/>
    <property type="evidence" value="ECO:0007669"/>
    <property type="project" value="UniProtKB-KW"/>
</dbReference>
<keyword evidence="2" id="KW-0680">Restriction system</keyword>
<evidence type="ECO:0000256" key="1">
    <source>
        <dbReference type="ARBA" id="ARBA00010923"/>
    </source>
</evidence>
<dbReference type="SUPFAM" id="SSF116734">
    <property type="entry name" value="DNA methylase specificity domain"/>
    <property type="match status" value="2"/>
</dbReference>
<evidence type="ECO:0000259" key="5">
    <source>
        <dbReference type="Pfam" id="PF18765"/>
    </source>
</evidence>
<evidence type="ECO:0000259" key="4">
    <source>
        <dbReference type="Pfam" id="PF01420"/>
    </source>
</evidence>
<organism evidence="6 7">
    <name type="scientific">Novosphingobium aureum</name>
    <dbReference type="NCBI Taxonomy" id="2792964"/>
    <lineage>
        <taxon>Bacteria</taxon>
        <taxon>Pseudomonadati</taxon>
        <taxon>Pseudomonadota</taxon>
        <taxon>Alphaproteobacteria</taxon>
        <taxon>Sphingomonadales</taxon>
        <taxon>Sphingomonadaceae</taxon>
        <taxon>Novosphingobium</taxon>
    </lineage>
</organism>
<dbReference type="Proteomes" id="UP000617634">
    <property type="component" value="Unassembled WGS sequence"/>
</dbReference>
<evidence type="ECO:0000256" key="2">
    <source>
        <dbReference type="ARBA" id="ARBA00022747"/>
    </source>
</evidence>
<evidence type="ECO:0000256" key="3">
    <source>
        <dbReference type="ARBA" id="ARBA00023125"/>
    </source>
</evidence>